<name>A0AAW1CTI0_9HEMI</name>
<dbReference type="Pfam" id="PF14529">
    <property type="entry name" value="Exo_endo_phos_2"/>
    <property type="match status" value="1"/>
</dbReference>
<proteinExistence type="predicted"/>
<gene>
    <name evidence="2" type="ORF">O3M35_012043</name>
</gene>
<reference evidence="2 3" key="1">
    <citation type="submission" date="2022-12" db="EMBL/GenBank/DDBJ databases">
        <title>Chromosome-level genome assembly of true bugs.</title>
        <authorList>
            <person name="Ma L."/>
            <person name="Li H."/>
        </authorList>
    </citation>
    <scope>NUCLEOTIDE SEQUENCE [LARGE SCALE GENOMIC DNA]</scope>
    <source>
        <strain evidence="2">Lab_2022b</strain>
    </source>
</reference>
<comment type="caution">
    <text evidence="2">The sequence shown here is derived from an EMBL/GenBank/DDBJ whole genome shotgun (WGS) entry which is preliminary data.</text>
</comment>
<dbReference type="SUPFAM" id="SSF56219">
    <property type="entry name" value="DNase I-like"/>
    <property type="match status" value="1"/>
</dbReference>
<accession>A0AAW1CTI0</accession>
<dbReference type="Proteomes" id="UP001461498">
    <property type="component" value="Unassembled WGS sequence"/>
</dbReference>
<sequence>MSDERGRCKAVSSQVGVTKSGDSEITNTILDRLQALHNEIVSMKTESKVENKNIIDSIAKMETNMNSGLKKLENDFLNLKRNYSAMKELTNKLSKEIDSIKLHNFDQKNFLRSNNIRIANVHFNENEDLFSIIKIISDTVHYEIDKNQLDFYYRLPSRNNKPRPILLRFLRQTDKTNFLKSCRINRSLLKTDIFSVTSSNIPVLPVYVSESMTKESYELFTKGKHLLKAGLIKFLWYRNGILRARKLVGSPAVVIRRASDFNCFYISAPFPEDDSTNATSGDQDSDAASVDSVIIGGDFNARVGSLNSLENEMFESSSLFANRCSQDPEINSRGVHLVNVMEDYGFVLCNGRTHSDTPANYTYFSKNGCSTLDLIWVSIGSIHIIHDLLIENICFISDHCCCTIKLNINDSKFDKTSFGQTNKENYINVVNRSNDNFLQFYSFLNNSNNIYFNSDNIEELYNNFYETV</sequence>
<evidence type="ECO:0000313" key="3">
    <source>
        <dbReference type="Proteomes" id="UP001461498"/>
    </source>
</evidence>
<feature type="domain" description="Endonuclease/exonuclease/phosphatase" evidence="1">
    <location>
        <begin position="290"/>
        <end position="400"/>
    </location>
</feature>
<dbReference type="AlphaFoldDB" id="A0AAW1CTI0"/>
<evidence type="ECO:0000259" key="1">
    <source>
        <dbReference type="Pfam" id="PF14529"/>
    </source>
</evidence>
<dbReference type="Gene3D" id="3.60.10.10">
    <property type="entry name" value="Endonuclease/exonuclease/phosphatase"/>
    <property type="match status" value="1"/>
</dbReference>
<keyword evidence="3" id="KW-1185">Reference proteome</keyword>
<evidence type="ECO:0000313" key="2">
    <source>
        <dbReference type="EMBL" id="KAK9501305.1"/>
    </source>
</evidence>
<dbReference type="InterPro" id="IPR036691">
    <property type="entry name" value="Endo/exonu/phosph_ase_sf"/>
</dbReference>
<dbReference type="InterPro" id="IPR005135">
    <property type="entry name" value="Endo/exonuclease/phosphatase"/>
</dbReference>
<dbReference type="GO" id="GO:0003824">
    <property type="term" value="F:catalytic activity"/>
    <property type="evidence" value="ECO:0007669"/>
    <property type="project" value="InterPro"/>
</dbReference>
<organism evidence="2 3">
    <name type="scientific">Rhynocoris fuscipes</name>
    <dbReference type="NCBI Taxonomy" id="488301"/>
    <lineage>
        <taxon>Eukaryota</taxon>
        <taxon>Metazoa</taxon>
        <taxon>Ecdysozoa</taxon>
        <taxon>Arthropoda</taxon>
        <taxon>Hexapoda</taxon>
        <taxon>Insecta</taxon>
        <taxon>Pterygota</taxon>
        <taxon>Neoptera</taxon>
        <taxon>Paraneoptera</taxon>
        <taxon>Hemiptera</taxon>
        <taxon>Heteroptera</taxon>
        <taxon>Panheteroptera</taxon>
        <taxon>Cimicomorpha</taxon>
        <taxon>Reduviidae</taxon>
        <taxon>Harpactorinae</taxon>
        <taxon>Harpactorini</taxon>
        <taxon>Rhynocoris</taxon>
    </lineage>
</organism>
<protein>
    <recommendedName>
        <fullName evidence="1">Endonuclease/exonuclease/phosphatase domain-containing protein</fullName>
    </recommendedName>
</protein>
<dbReference type="EMBL" id="JAPXFL010000009">
    <property type="protein sequence ID" value="KAK9501305.1"/>
    <property type="molecule type" value="Genomic_DNA"/>
</dbReference>